<gene>
    <name evidence="2" type="ORF">GCM10009767_35350</name>
</gene>
<evidence type="ECO:0000256" key="1">
    <source>
        <dbReference type="SAM" id="MobiDB-lite"/>
    </source>
</evidence>
<comment type="caution">
    <text evidence="2">The sequence shown here is derived from an EMBL/GenBank/DDBJ whole genome shotgun (WGS) entry which is preliminary data.</text>
</comment>
<evidence type="ECO:0000313" key="3">
    <source>
        <dbReference type="Proteomes" id="UP001501204"/>
    </source>
</evidence>
<keyword evidence="3" id="KW-1185">Reference proteome</keyword>
<name>A0ABP4XCI6_9MICC</name>
<evidence type="ECO:0000313" key="2">
    <source>
        <dbReference type="EMBL" id="GAA1774301.1"/>
    </source>
</evidence>
<sequence length="92" mass="10094">MNHQAAIQPGRPGPQASSFPENDGRTLCREVGGAISLTCMITPKRLHEICRFYDLLAARVAESSEPLTMLQRQVVVDMMGELIEHAKETATA</sequence>
<protein>
    <submittedName>
        <fullName evidence="2">Uncharacterized protein</fullName>
    </submittedName>
</protein>
<feature type="region of interest" description="Disordered" evidence="1">
    <location>
        <begin position="1"/>
        <end position="24"/>
    </location>
</feature>
<proteinExistence type="predicted"/>
<organism evidence="2 3">
    <name type="scientific">Kocuria aegyptia</name>
    <dbReference type="NCBI Taxonomy" id="330943"/>
    <lineage>
        <taxon>Bacteria</taxon>
        <taxon>Bacillati</taxon>
        <taxon>Actinomycetota</taxon>
        <taxon>Actinomycetes</taxon>
        <taxon>Micrococcales</taxon>
        <taxon>Micrococcaceae</taxon>
        <taxon>Kocuria</taxon>
    </lineage>
</organism>
<dbReference type="EMBL" id="BAAAOA010000046">
    <property type="protein sequence ID" value="GAA1774301.1"/>
    <property type="molecule type" value="Genomic_DNA"/>
</dbReference>
<dbReference type="Proteomes" id="UP001501204">
    <property type="component" value="Unassembled WGS sequence"/>
</dbReference>
<accession>A0ABP4XCI6</accession>
<reference evidence="3" key="1">
    <citation type="journal article" date="2019" name="Int. J. Syst. Evol. Microbiol.">
        <title>The Global Catalogue of Microorganisms (GCM) 10K type strain sequencing project: providing services to taxonomists for standard genome sequencing and annotation.</title>
        <authorList>
            <consortium name="The Broad Institute Genomics Platform"/>
            <consortium name="The Broad Institute Genome Sequencing Center for Infectious Disease"/>
            <person name="Wu L."/>
            <person name="Ma J."/>
        </authorList>
    </citation>
    <scope>NUCLEOTIDE SEQUENCE [LARGE SCALE GENOMIC DNA]</scope>
    <source>
        <strain evidence="3">JCM 14735</strain>
    </source>
</reference>